<evidence type="ECO:0000313" key="2">
    <source>
        <dbReference type="EMBL" id="AKZ55580.1"/>
    </source>
</evidence>
<reference evidence="3" key="1">
    <citation type="journal article" date="2015" name="J. Biotechnol.">
        <title>Complete genome sequence of Streptomyces ambofaciens ATCC 23877, the spiramycin producer.</title>
        <authorList>
            <person name="Thibessard A."/>
            <person name="Haas D."/>
            <person name="Gerbaud C."/>
            <person name="Aigle B."/>
            <person name="Lautru S."/>
            <person name="Pernodet J.L."/>
            <person name="Leblond P."/>
        </authorList>
    </citation>
    <scope>NUCLEOTIDE SEQUENCE [LARGE SCALE GENOMIC DNA]</scope>
    <source>
        <strain evidence="3">ATCC 23877 / 3486 / DSM 40053 / JCM 4204 / NBRC 12836 / NRRL B-2516</strain>
    </source>
</reference>
<feature type="region of interest" description="Disordered" evidence="1">
    <location>
        <begin position="1"/>
        <end position="49"/>
    </location>
</feature>
<name>A0A0K2AR47_STRA7</name>
<evidence type="ECO:0000313" key="3">
    <source>
        <dbReference type="Proteomes" id="UP000061018"/>
    </source>
</evidence>
<feature type="compositionally biased region" description="Basic residues" evidence="1">
    <location>
        <begin position="1"/>
        <end position="18"/>
    </location>
</feature>
<dbReference type="EMBL" id="CP012382">
    <property type="protein sequence ID" value="AKZ55580.1"/>
    <property type="molecule type" value="Genomic_DNA"/>
</dbReference>
<proteinExistence type="predicted"/>
<dbReference type="Proteomes" id="UP000061018">
    <property type="component" value="Chromosome"/>
</dbReference>
<organism evidence="2 3">
    <name type="scientific">Streptomyces ambofaciens (strain ATCC 23877 / 3486 / DSM 40053 / JCM 4204 / NBRC 12836 / NRRL B-2516)</name>
    <dbReference type="NCBI Taxonomy" id="278992"/>
    <lineage>
        <taxon>Bacteria</taxon>
        <taxon>Bacillati</taxon>
        <taxon>Actinomycetota</taxon>
        <taxon>Actinomycetes</taxon>
        <taxon>Kitasatosporales</taxon>
        <taxon>Streptomycetaceae</taxon>
        <taxon>Streptomyces</taxon>
    </lineage>
</organism>
<sequence length="66" mass="7059">MNGCHPRARTTRAGRRFGRSPVGGRGAAEKIPKGAGRACERVTGASERVRRPRLTSSILEVSGCRP</sequence>
<evidence type="ECO:0000256" key="1">
    <source>
        <dbReference type="SAM" id="MobiDB-lite"/>
    </source>
</evidence>
<dbReference type="AlphaFoldDB" id="A0A0K2AR47"/>
<protein>
    <submittedName>
        <fullName evidence="2">Uncharacterized protein</fullName>
    </submittedName>
</protein>
<gene>
    <name evidence="2" type="ORF">SAM23877_2531</name>
</gene>
<dbReference type="KEGG" id="samb:SAM23877_2531"/>
<accession>A0A0K2AR47</accession>